<gene>
    <name evidence="3" type="ORF">Rhow_000878</name>
</gene>
<name>A0A402C2X5_RHOWR</name>
<evidence type="ECO:0000256" key="1">
    <source>
        <dbReference type="SAM" id="SignalP"/>
    </source>
</evidence>
<dbReference type="PANTHER" id="PTHR24094:SF15">
    <property type="entry name" value="AMP-DEPENDENT SYNTHETASE_LIGASE DOMAIN-CONTAINING PROTEIN-RELATED"/>
    <property type="match status" value="1"/>
</dbReference>
<accession>A0A402C2X5</accession>
<dbReference type="InterPro" id="IPR011089">
    <property type="entry name" value="GmrSD_C"/>
</dbReference>
<evidence type="ECO:0000259" key="2">
    <source>
        <dbReference type="Pfam" id="PF07510"/>
    </source>
</evidence>
<sequence length="247" mass="26467">MHFSQTTTRRTKVLFASAAAAVVLTGCGTVSAIETPTRPSTPPVVPTADVVASPHPDVAQILATLETLPVKGRAPKTGYTRDEFGQAWSDDVTVAGGHNGCDTRNDILGRDLIDRTYKDGTKNCVILTGTLNDPYTGKTIAFTRGKDTSSAVQIDHVVALSDAWQKGAQQLDDITRRNLANDPRNLLAADGPANQQKSDGDAATWLPANKSFRCVYVAKQVEVKAAYQLWVTQAEKDAIARVLSACE</sequence>
<proteinExistence type="predicted"/>
<reference evidence="3 4" key="1">
    <citation type="submission" date="2018-11" db="EMBL/GenBank/DDBJ databases">
        <title>Microbial catabolism of amino acid.</title>
        <authorList>
            <person name="Hibi M."/>
            <person name="Ogawa J."/>
        </authorList>
    </citation>
    <scope>NUCLEOTIDE SEQUENCE [LARGE SCALE GENOMIC DNA]</scope>
    <source>
        <strain evidence="3 4">C31-06</strain>
    </source>
</reference>
<dbReference type="Pfam" id="PF07510">
    <property type="entry name" value="GmrSD_C"/>
    <property type="match status" value="1"/>
</dbReference>
<evidence type="ECO:0000313" key="4">
    <source>
        <dbReference type="Proteomes" id="UP000287519"/>
    </source>
</evidence>
<keyword evidence="4" id="KW-1185">Reference proteome</keyword>
<evidence type="ECO:0000313" key="3">
    <source>
        <dbReference type="EMBL" id="GCE37994.1"/>
    </source>
</evidence>
<dbReference type="EMBL" id="BHYM01000013">
    <property type="protein sequence ID" value="GCE37994.1"/>
    <property type="molecule type" value="Genomic_DNA"/>
</dbReference>
<organism evidence="3 4">
    <name type="scientific">Rhodococcus wratislaviensis</name>
    <name type="common">Tsukamurella wratislaviensis</name>
    <dbReference type="NCBI Taxonomy" id="44752"/>
    <lineage>
        <taxon>Bacteria</taxon>
        <taxon>Bacillati</taxon>
        <taxon>Actinomycetota</taxon>
        <taxon>Actinomycetes</taxon>
        <taxon>Mycobacteriales</taxon>
        <taxon>Nocardiaceae</taxon>
        <taxon>Rhodococcus</taxon>
    </lineage>
</organism>
<dbReference type="RefSeq" id="WP_397489185.1">
    <property type="nucleotide sequence ID" value="NZ_BHYM01000013.1"/>
</dbReference>
<feature type="domain" description="GmrSD restriction endonucleases C-terminal" evidence="2">
    <location>
        <begin position="102"/>
        <end position="242"/>
    </location>
</feature>
<feature type="signal peptide" evidence="1">
    <location>
        <begin position="1"/>
        <end position="32"/>
    </location>
</feature>
<keyword evidence="1" id="KW-0732">Signal</keyword>
<dbReference type="Proteomes" id="UP000287519">
    <property type="component" value="Unassembled WGS sequence"/>
</dbReference>
<dbReference type="PANTHER" id="PTHR24094">
    <property type="entry name" value="SECRETED PROTEIN"/>
    <property type="match status" value="1"/>
</dbReference>
<feature type="chain" id="PRO_5019147644" evidence="1">
    <location>
        <begin position="33"/>
        <end position="247"/>
    </location>
</feature>
<dbReference type="AlphaFoldDB" id="A0A402C2X5"/>
<comment type="caution">
    <text evidence="3">The sequence shown here is derived from an EMBL/GenBank/DDBJ whole genome shotgun (WGS) entry which is preliminary data.</text>
</comment>
<protein>
    <submittedName>
        <fullName evidence="3">Putative secreted protein</fullName>
    </submittedName>
</protein>